<dbReference type="PROSITE" id="PS50082">
    <property type="entry name" value="WD_REPEATS_2"/>
    <property type="match status" value="1"/>
</dbReference>
<keyword evidence="2" id="KW-0677">Repeat</keyword>
<reference evidence="4" key="2">
    <citation type="submission" date="2023-06" db="EMBL/GenBank/DDBJ databases">
        <authorList>
            <person name="Ma L."/>
            <person name="Liu K.-W."/>
            <person name="Li Z."/>
            <person name="Hsiao Y.-Y."/>
            <person name="Qi Y."/>
            <person name="Fu T."/>
            <person name="Tang G."/>
            <person name="Zhang D."/>
            <person name="Sun W.-H."/>
            <person name="Liu D.-K."/>
            <person name="Li Y."/>
            <person name="Chen G.-Z."/>
            <person name="Liu X.-D."/>
            <person name="Liao X.-Y."/>
            <person name="Jiang Y.-T."/>
            <person name="Yu X."/>
            <person name="Hao Y."/>
            <person name="Huang J."/>
            <person name="Zhao X.-W."/>
            <person name="Ke S."/>
            <person name="Chen Y.-Y."/>
            <person name="Wu W.-L."/>
            <person name="Hsu J.-L."/>
            <person name="Lin Y.-F."/>
            <person name="Huang M.-D."/>
            <person name="Li C.-Y."/>
            <person name="Huang L."/>
            <person name="Wang Z.-W."/>
            <person name="Zhao X."/>
            <person name="Zhong W.-Y."/>
            <person name="Peng D.-H."/>
            <person name="Ahmad S."/>
            <person name="Lan S."/>
            <person name="Zhang J.-S."/>
            <person name="Tsai W.-C."/>
            <person name="Van De Peer Y."/>
            <person name="Liu Z.-J."/>
        </authorList>
    </citation>
    <scope>NUCLEOTIDE SEQUENCE</scope>
    <source>
        <strain evidence="4">CP</strain>
        <tissue evidence="4">Leaves</tissue>
    </source>
</reference>
<dbReference type="Proteomes" id="UP001180020">
    <property type="component" value="Unassembled WGS sequence"/>
</dbReference>
<evidence type="ECO:0000313" key="5">
    <source>
        <dbReference type="Proteomes" id="UP001180020"/>
    </source>
</evidence>
<reference evidence="4" key="1">
    <citation type="journal article" date="2023" name="Nat. Commun.">
        <title>Diploid and tetraploid genomes of Acorus and the evolution of monocots.</title>
        <authorList>
            <person name="Ma L."/>
            <person name="Liu K.W."/>
            <person name="Li Z."/>
            <person name="Hsiao Y.Y."/>
            <person name="Qi Y."/>
            <person name="Fu T."/>
            <person name="Tang G.D."/>
            <person name="Zhang D."/>
            <person name="Sun W.H."/>
            <person name="Liu D.K."/>
            <person name="Li Y."/>
            <person name="Chen G.Z."/>
            <person name="Liu X.D."/>
            <person name="Liao X.Y."/>
            <person name="Jiang Y.T."/>
            <person name="Yu X."/>
            <person name="Hao Y."/>
            <person name="Huang J."/>
            <person name="Zhao X.W."/>
            <person name="Ke S."/>
            <person name="Chen Y.Y."/>
            <person name="Wu W.L."/>
            <person name="Hsu J.L."/>
            <person name="Lin Y.F."/>
            <person name="Huang M.D."/>
            <person name="Li C.Y."/>
            <person name="Huang L."/>
            <person name="Wang Z.W."/>
            <person name="Zhao X."/>
            <person name="Zhong W.Y."/>
            <person name="Peng D.H."/>
            <person name="Ahmad S."/>
            <person name="Lan S."/>
            <person name="Zhang J.S."/>
            <person name="Tsai W.C."/>
            <person name="Van de Peer Y."/>
            <person name="Liu Z.J."/>
        </authorList>
    </citation>
    <scope>NUCLEOTIDE SEQUENCE</scope>
    <source>
        <strain evidence="4">CP</strain>
    </source>
</reference>
<dbReference type="Pfam" id="PF00400">
    <property type="entry name" value="WD40"/>
    <property type="match status" value="1"/>
</dbReference>
<dbReference type="SMART" id="SM00320">
    <property type="entry name" value="WD40"/>
    <property type="match status" value="2"/>
</dbReference>
<keyword evidence="5" id="KW-1185">Reference proteome</keyword>
<protein>
    <submittedName>
        <fullName evidence="4">Uncharacterized protein</fullName>
    </submittedName>
</protein>
<dbReference type="EMBL" id="JAUJYO010000004">
    <property type="protein sequence ID" value="KAK1319218.1"/>
    <property type="molecule type" value="Genomic_DNA"/>
</dbReference>
<dbReference type="SUPFAM" id="SSF50978">
    <property type="entry name" value="WD40 repeat-like"/>
    <property type="match status" value="1"/>
</dbReference>
<keyword evidence="1 3" id="KW-0853">WD repeat</keyword>
<evidence type="ECO:0000313" key="4">
    <source>
        <dbReference type="EMBL" id="KAK1319218.1"/>
    </source>
</evidence>
<dbReference type="PANTHER" id="PTHR10971">
    <property type="entry name" value="MRNA EXPORT FACTOR AND BUB3"/>
    <property type="match status" value="1"/>
</dbReference>
<organism evidence="4 5">
    <name type="scientific">Acorus calamus</name>
    <name type="common">Sweet flag</name>
    <dbReference type="NCBI Taxonomy" id="4465"/>
    <lineage>
        <taxon>Eukaryota</taxon>
        <taxon>Viridiplantae</taxon>
        <taxon>Streptophyta</taxon>
        <taxon>Embryophyta</taxon>
        <taxon>Tracheophyta</taxon>
        <taxon>Spermatophyta</taxon>
        <taxon>Magnoliopsida</taxon>
        <taxon>Liliopsida</taxon>
        <taxon>Acoraceae</taxon>
        <taxon>Acorus</taxon>
    </lineage>
</organism>
<accession>A0AAV9F2A1</accession>
<gene>
    <name evidence="4" type="ORF">QJS10_CPB04g01619</name>
</gene>
<evidence type="ECO:0000256" key="3">
    <source>
        <dbReference type="PROSITE-ProRule" id="PRU00221"/>
    </source>
</evidence>
<dbReference type="AlphaFoldDB" id="A0AAV9F2A1"/>
<dbReference type="InterPro" id="IPR036322">
    <property type="entry name" value="WD40_repeat_dom_sf"/>
</dbReference>
<evidence type="ECO:0000256" key="1">
    <source>
        <dbReference type="ARBA" id="ARBA00022574"/>
    </source>
</evidence>
<name>A0AAV9F2A1_ACOCL</name>
<dbReference type="InterPro" id="IPR015943">
    <property type="entry name" value="WD40/YVTN_repeat-like_dom_sf"/>
</dbReference>
<proteinExistence type="predicted"/>
<dbReference type="Gene3D" id="2.130.10.10">
    <property type="entry name" value="YVTN repeat-like/Quinoprotein amine dehydrogenase"/>
    <property type="match status" value="1"/>
</dbReference>
<evidence type="ECO:0000256" key="2">
    <source>
        <dbReference type="ARBA" id="ARBA00022737"/>
    </source>
</evidence>
<sequence>MEATSVGAGILDCCFEDESGAFTVDSEGCVRSRCIFRCHPKKIDGDCHLVAVNDIAFHPCNNTFITGDDEGYAIIWDNSSRKRLLEFPKYTRSIGSMSYNHNGQLLAIASGYPDQEASEVWNLVTEGK</sequence>
<dbReference type="InterPro" id="IPR001680">
    <property type="entry name" value="WD40_rpt"/>
</dbReference>
<feature type="repeat" description="WD" evidence="3">
    <location>
        <begin position="45"/>
        <end position="86"/>
    </location>
</feature>
<comment type="caution">
    <text evidence="4">The sequence shown here is derived from an EMBL/GenBank/DDBJ whole genome shotgun (WGS) entry which is preliminary data.</text>
</comment>